<dbReference type="Proteomes" id="UP001359485">
    <property type="component" value="Unassembled WGS sequence"/>
</dbReference>
<dbReference type="EMBL" id="JAWJWF010000045">
    <property type="protein sequence ID" value="KAK6626819.1"/>
    <property type="molecule type" value="Genomic_DNA"/>
</dbReference>
<organism evidence="2 3">
    <name type="scientific">Polyplax serrata</name>
    <name type="common">Common mouse louse</name>
    <dbReference type="NCBI Taxonomy" id="468196"/>
    <lineage>
        <taxon>Eukaryota</taxon>
        <taxon>Metazoa</taxon>
        <taxon>Ecdysozoa</taxon>
        <taxon>Arthropoda</taxon>
        <taxon>Hexapoda</taxon>
        <taxon>Insecta</taxon>
        <taxon>Pterygota</taxon>
        <taxon>Neoptera</taxon>
        <taxon>Paraneoptera</taxon>
        <taxon>Psocodea</taxon>
        <taxon>Troctomorpha</taxon>
        <taxon>Phthiraptera</taxon>
        <taxon>Anoplura</taxon>
        <taxon>Polyplacidae</taxon>
        <taxon>Polyplax</taxon>
    </lineage>
</organism>
<evidence type="ECO:0000256" key="1">
    <source>
        <dbReference type="SAM" id="MobiDB-lite"/>
    </source>
</evidence>
<evidence type="ECO:0000313" key="2">
    <source>
        <dbReference type="EMBL" id="KAK6626819.1"/>
    </source>
</evidence>
<evidence type="ECO:0000313" key="3">
    <source>
        <dbReference type="Proteomes" id="UP001359485"/>
    </source>
</evidence>
<feature type="compositionally biased region" description="Basic and acidic residues" evidence="1">
    <location>
        <begin position="10"/>
        <end position="20"/>
    </location>
</feature>
<name>A0ABR1ASA3_POLSC</name>
<protein>
    <submittedName>
        <fullName evidence="2">Uncharacterized protein</fullName>
    </submittedName>
</protein>
<feature type="region of interest" description="Disordered" evidence="1">
    <location>
        <begin position="1"/>
        <end position="29"/>
    </location>
</feature>
<reference evidence="2 3" key="1">
    <citation type="submission" date="2023-09" db="EMBL/GenBank/DDBJ databases">
        <title>Genomes of two closely related lineages of the louse Polyplax serrata with different host specificities.</title>
        <authorList>
            <person name="Martinu J."/>
            <person name="Tarabai H."/>
            <person name="Stefka J."/>
            <person name="Hypsa V."/>
        </authorList>
    </citation>
    <scope>NUCLEOTIDE SEQUENCE [LARGE SCALE GENOMIC DNA]</scope>
    <source>
        <strain evidence="2">98ZLc_SE</strain>
    </source>
</reference>
<proteinExistence type="predicted"/>
<gene>
    <name evidence="2" type="ORF">RUM44_009296</name>
</gene>
<accession>A0ABR1ASA3</accession>
<keyword evidence="3" id="KW-1185">Reference proteome</keyword>
<feature type="region of interest" description="Disordered" evidence="1">
    <location>
        <begin position="205"/>
        <end position="255"/>
    </location>
</feature>
<feature type="compositionally biased region" description="Low complexity" evidence="1">
    <location>
        <begin position="222"/>
        <end position="241"/>
    </location>
</feature>
<sequence>MAKNELNGGQREEREVHEEYMQQQEQQQCENQHFKAVPAWVARTINAGIVGGSESNIKQLRHLKKSEPQHKSVVLINKYKNNARKNVNGTHESEEIEKKTDGQQSKFKFFELFARNALPMCSEVGIRTGNNVLTTTCPAIKEETEPEVDPGLIHQGGGTTGIIPGPDPDHIHMKGIKKDEWIPVCLTTTVLTVMNEINVLDNTTETQAPKGDTKEVIGGRQGQTRETGTGIRGTTLPTGTGIVTGNGNGIEMREM</sequence>
<comment type="caution">
    <text evidence="2">The sequence shown here is derived from an EMBL/GenBank/DDBJ whole genome shotgun (WGS) entry which is preliminary data.</text>
</comment>